<dbReference type="EMBL" id="DQ302475">
    <property type="protein sequence ID" value="ABC59121.1"/>
    <property type="molecule type" value="Genomic_DNA"/>
</dbReference>
<dbReference type="RefSeq" id="WP_015060846.1">
    <property type="nucleotide sequence ID" value="NC_019291.1"/>
</dbReference>
<sequence>MATGRRPTARVLVSPETAALLDDARIDAISTIRRDVTKTDLADAMVRVALNHMDEVVALLTGETK</sequence>
<gene>
    <name evidence="1" type="ORF">pPR2.7</name>
</gene>
<proteinExistence type="predicted"/>
<protein>
    <submittedName>
        <fullName evidence="1">Uncharacterized protein</fullName>
    </submittedName>
</protein>
<evidence type="ECO:0000313" key="1">
    <source>
        <dbReference type="EMBL" id="ABC59121.1"/>
    </source>
</evidence>
<name>Q2MLT1_PLARO</name>
<organism evidence="1">
    <name type="scientific">Planobispora rosea</name>
    <dbReference type="NCBI Taxonomy" id="35762"/>
    <lineage>
        <taxon>Bacteria</taxon>
        <taxon>Bacillati</taxon>
        <taxon>Actinomycetota</taxon>
        <taxon>Actinomycetes</taxon>
        <taxon>Streptosporangiales</taxon>
        <taxon>Streptosporangiaceae</taxon>
        <taxon>Planobispora</taxon>
    </lineage>
</organism>
<geneLocation type="plasmid" evidence="1">
    <name>pPR2</name>
</geneLocation>
<keyword evidence="1" id="KW-0614">Plasmid</keyword>
<dbReference type="Pfam" id="PF25925">
    <property type="entry name" value="DUF7970"/>
    <property type="match status" value="1"/>
</dbReference>
<accession>Q2MLT1</accession>
<reference evidence="1" key="1">
    <citation type="submission" date="2005-11" db="EMBL/GenBank/DDBJ databases">
        <title>Complete nucleotide sequence of Planobispora linear plasmid pPR2.</title>
        <authorList>
            <person name="Yang Y."/>
            <person name="Qin Z."/>
        </authorList>
    </citation>
    <scope>NUCLEOTIDE SEQUENCE</scope>
    <source>
        <plasmid evidence="1">pPR2</plasmid>
    </source>
</reference>
<dbReference type="AlphaFoldDB" id="Q2MLT1"/>
<dbReference type="InterPro" id="IPR058276">
    <property type="entry name" value="DUF7970"/>
</dbReference>